<dbReference type="GO" id="GO:0046872">
    <property type="term" value="F:metal ion binding"/>
    <property type="evidence" value="ECO:0007669"/>
    <property type="project" value="UniProtKB-KW"/>
</dbReference>
<dbReference type="GO" id="GO:0043137">
    <property type="term" value="P:DNA replication, removal of RNA primer"/>
    <property type="evidence" value="ECO:0007669"/>
    <property type="project" value="TreeGrafter"/>
</dbReference>
<evidence type="ECO:0000256" key="2">
    <source>
        <dbReference type="ARBA" id="ARBA00005300"/>
    </source>
</evidence>
<protein>
    <recommendedName>
        <fullName evidence="3">ribonuclease H</fullName>
        <ecNumber evidence="3">3.1.26.4</ecNumber>
    </recommendedName>
</protein>
<feature type="domain" description="RNase H type-1" evidence="8">
    <location>
        <begin position="14"/>
        <end position="131"/>
    </location>
</feature>
<evidence type="ECO:0000256" key="4">
    <source>
        <dbReference type="ARBA" id="ARBA00022722"/>
    </source>
</evidence>
<evidence type="ECO:0000256" key="7">
    <source>
        <dbReference type="ARBA" id="ARBA00022801"/>
    </source>
</evidence>
<reference evidence="9" key="1">
    <citation type="submission" date="2014-06" db="EMBL/GenBank/DDBJ databases">
        <authorList>
            <person name="Ju J."/>
            <person name="Zhang J."/>
        </authorList>
    </citation>
    <scope>NUCLEOTIDE SEQUENCE</scope>
    <source>
        <strain evidence="9">SscI8</strain>
    </source>
</reference>
<dbReference type="InterPro" id="IPR002156">
    <property type="entry name" value="RNaseH_domain"/>
</dbReference>
<dbReference type="InterPro" id="IPR036397">
    <property type="entry name" value="RNaseH_sf"/>
</dbReference>
<name>A0A127ZIF8_9BASI</name>
<dbReference type="InterPro" id="IPR050092">
    <property type="entry name" value="RNase_H"/>
</dbReference>
<evidence type="ECO:0000256" key="3">
    <source>
        <dbReference type="ARBA" id="ARBA00012180"/>
    </source>
</evidence>
<evidence type="ECO:0000259" key="8">
    <source>
        <dbReference type="PROSITE" id="PS50879"/>
    </source>
</evidence>
<dbReference type="PANTHER" id="PTHR10642">
    <property type="entry name" value="RIBONUCLEASE H1"/>
    <property type="match status" value="1"/>
</dbReference>
<sequence length="131" mass="14950">MTSFDHRYIESITHRDYVFVYCDGAAIHNGASYAQAGFAVYFPDPELDWLNESGSLPDYEQTSNRAELYALIRAAEAAPTDGRQVVIFSDSKYAINCVGRWLDNWRSNGWLNSRGVPVHNQDLIERLDRET</sequence>
<accession>A0A127ZIF8</accession>
<dbReference type="EC" id="3.1.26.4" evidence="3"/>
<dbReference type="GO" id="GO:0004523">
    <property type="term" value="F:RNA-DNA hybrid ribonuclease activity"/>
    <property type="evidence" value="ECO:0007669"/>
    <property type="project" value="UniProtKB-EC"/>
</dbReference>
<comment type="catalytic activity">
    <reaction evidence="1">
        <text>Endonucleolytic cleavage to 5'-phosphomonoester.</text>
        <dbReference type="EC" id="3.1.26.4"/>
    </reaction>
</comment>
<dbReference type="AlphaFoldDB" id="A0A127ZIF8"/>
<dbReference type="EMBL" id="LK056691">
    <property type="protein sequence ID" value="CDU25806.1"/>
    <property type="molecule type" value="Genomic_DNA"/>
</dbReference>
<dbReference type="InterPro" id="IPR012337">
    <property type="entry name" value="RNaseH-like_sf"/>
</dbReference>
<comment type="similarity">
    <text evidence="2">Belongs to the RNase H family.</text>
</comment>
<dbReference type="PROSITE" id="PS50879">
    <property type="entry name" value="RNASE_H_1"/>
    <property type="match status" value="1"/>
</dbReference>
<dbReference type="SUPFAM" id="SSF53098">
    <property type="entry name" value="Ribonuclease H-like"/>
    <property type="match status" value="1"/>
</dbReference>
<evidence type="ECO:0000256" key="5">
    <source>
        <dbReference type="ARBA" id="ARBA00022723"/>
    </source>
</evidence>
<evidence type="ECO:0000313" key="9">
    <source>
        <dbReference type="EMBL" id="CDU25806.1"/>
    </source>
</evidence>
<dbReference type="OrthoDB" id="245563at2759"/>
<keyword evidence="4" id="KW-0540">Nuclease</keyword>
<gene>
    <name evidence="9" type="ORF">SPSC_05977</name>
</gene>
<dbReference type="GO" id="GO:0003676">
    <property type="term" value="F:nucleic acid binding"/>
    <property type="evidence" value="ECO:0007669"/>
    <property type="project" value="InterPro"/>
</dbReference>
<proteinExistence type="inferred from homology"/>
<evidence type="ECO:0000256" key="6">
    <source>
        <dbReference type="ARBA" id="ARBA00022759"/>
    </source>
</evidence>
<dbReference type="Gene3D" id="3.30.420.10">
    <property type="entry name" value="Ribonuclease H-like superfamily/Ribonuclease H"/>
    <property type="match status" value="1"/>
</dbReference>
<dbReference type="Pfam" id="PF00075">
    <property type="entry name" value="RNase_H"/>
    <property type="match status" value="1"/>
</dbReference>
<dbReference type="PANTHER" id="PTHR10642:SF26">
    <property type="entry name" value="RIBONUCLEASE H1"/>
    <property type="match status" value="1"/>
</dbReference>
<keyword evidence="6" id="KW-0255">Endonuclease</keyword>
<evidence type="ECO:0000256" key="1">
    <source>
        <dbReference type="ARBA" id="ARBA00000077"/>
    </source>
</evidence>
<organism evidence="9">
    <name type="scientific">Sporisorium scitamineum</name>
    <dbReference type="NCBI Taxonomy" id="49012"/>
    <lineage>
        <taxon>Eukaryota</taxon>
        <taxon>Fungi</taxon>
        <taxon>Dikarya</taxon>
        <taxon>Basidiomycota</taxon>
        <taxon>Ustilaginomycotina</taxon>
        <taxon>Ustilaginomycetes</taxon>
        <taxon>Ustilaginales</taxon>
        <taxon>Ustilaginaceae</taxon>
        <taxon>Sporisorium</taxon>
    </lineage>
</organism>
<dbReference type="CDD" id="cd09280">
    <property type="entry name" value="RNase_HI_eukaryote_like"/>
    <property type="match status" value="1"/>
</dbReference>
<keyword evidence="7" id="KW-0378">Hydrolase</keyword>
<keyword evidence="5" id="KW-0479">Metal-binding</keyword>